<dbReference type="GO" id="GO:0005829">
    <property type="term" value="C:cytosol"/>
    <property type="evidence" value="ECO:0007669"/>
    <property type="project" value="TreeGrafter"/>
</dbReference>
<accession>A0A316VCB0</accession>
<dbReference type="OrthoDB" id="420518at2759"/>
<comment type="function">
    <text evidence="7">Serine hydrolase involved in the detoxification of formaldehyde.</text>
</comment>
<proteinExistence type="inferred from homology"/>
<dbReference type="RefSeq" id="XP_025355060.1">
    <property type="nucleotide sequence ID" value="XM_025502212.1"/>
</dbReference>
<dbReference type="Pfam" id="PF00756">
    <property type="entry name" value="Esterase"/>
    <property type="match status" value="1"/>
</dbReference>
<evidence type="ECO:0000256" key="5">
    <source>
        <dbReference type="ARBA" id="ARBA00022801"/>
    </source>
</evidence>
<evidence type="ECO:0000256" key="3">
    <source>
        <dbReference type="ARBA" id="ARBA00016774"/>
    </source>
</evidence>
<keyword evidence="9" id="KW-1185">Reference proteome</keyword>
<dbReference type="GO" id="GO:0052689">
    <property type="term" value="F:carboxylic ester hydrolase activity"/>
    <property type="evidence" value="ECO:0007669"/>
    <property type="project" value="UniProtKB-KW"/>
</dbReference>
<comment type="catalytic activity">
    <reaction evidence="7">
        <text>S-formylglutathione + H2O = formate + glutathione + H(+)</text>
        <dbReference type="Rhea" id="RHEA:14961"/>
        <dbReference type="ChEBI" id="CHEBI:15377"/>
        <dbReference type="ChEBI" id="CHEBI:15378"/>
        <dbReference type="ChEBI" id="CHEBI:15740"/>
        <dbReference type="ChEBI" id="CHEBI:57688"/>
        <dbReference type="ChEBI" id="CHEBI:57925"/>
        <dbReference type="EC" id="3.1.2.12"/>
    </reaction>
</comment>
<evidence type="ECO:0000313" key="9">
    <source>
        <dbReference type="Proteomes" id="UP000245771"/>
    </source>
</evidence>
<name>A0A316VCB0_9BASI</name>
<dbReference type="EMBL" id="KZ819603">
    <property type="protein sequence ID" value="PWN34758.1"/>
    <property type="molecule type" value="Genomic_DNA"/>
</dbReference>
<dbReference type="AlphaFoldDB" id="A0A316VCB0"/>
<dbReference type="GO" id="GO:0018738">
    <property type="term" value="F:S-formylglutathione hydrolase activity"/>
    <property type="evidence" value="ECO:0007669"/>
    <property type="project" value="UniProtKB-EC"/>
</dbReference>
<dbReference type="GeneID" id="37023993"/>
<keyword evidence="4 7" id="KW-0719">Serine esterase</keyword>
<keyword evidence="5 7" id="KW-0378">Hydrolase</keyword>
<dbReference type="Proteomes" id="UP000245771">
    <property type="component" value="Unassembled WGS sequence"/>
</dbReference>
<dbReference type="GO" id="GO:0046294">
    <property type="term" value="P:formaldehyde catabolic process"/>
    <property type="evidence" value="ECO:0007669"/>
    <property type="project" value="InterPro"/>
</dbReference>
<dbReference type="NCBIfam" id="TIGR02821">
    <property type="entry name" value="fghA_ester_D"/>
    <property type="match status" value="1"/>
</dbReference>
<keyword evidence="7" id="KW-0963">Cytoplasm</keyword>
<dbReference type="InterPro" id="IPR029058">
    <property type="entry name" value="AB_hydrolase_fold"/>
</dbReference>
<dbReference type="STRING" id="1280837.A0A316VCB0"/>
<dbReference type="InterPro" id="IPR014186">
    <property type="entry name" value="S-formylglutathione_hydrol"/>
</dbReference>
<dbReference type="FunFam" id="3.40.50.1820:FF:000002">
    <property type="entry name" value="S-formylglutathione hydrolase"/>
    <property type="match status" value="1"/>
</dbReference>
<comment type="similarity">
    <text evidence="1 7">Belongs to the esterase D family.</text>
</comment>
<comment type="subcellular location">
    <subcellularLocation>
        <location evidence="7">Cytoplasm</location>
    </subcellularLocation>
</comment>
<feature type="active site" description="Charge relay system" evidence="6">
    <location>
        <position position="270"/>
    </location>
</feature>
<dbReference type="EC" id="3.1.2.12" evidence="2 7"/>
<dbReference type="InterPro" id="IPR000801">
    <property type="entry name" value="Esterase-like"/>
</dbReference>
<evidence type="ECO:0000256" key="1">
    <source>
        <dbReference type="ARBA" id="ARBA00005622"/>
    </source>
</evidence>
<sequence>MSFTQKSSNKNFGGELRKYSFKSKTLGDLETNINVFLPSEAVSGGKKVPVLYYLAGLTCTEDNGAQKGGFQQEAAKQGIALVFPDTSPRGAKIEGEDDSYDFGSGAGFYINATKAPWNKNYNMYDFITKELPEVLKSNNLPLDLTKASISGHSMGGHGALTLYLKNPSLYKSASAFAPICHPTKCPWGEKAFSNYLQGGVGEGKANDATELLLQAGGPDKRKLNILIDSGLADNFYNDKQLLPEDFAKAAMDQGYTDEHITIRLQDGYDHSYYFISTYAPEHVTYHAKFLKA</sequence>
<gene>
    <name evidence="8" type="ORF">FA14DRAFT_33784</name>
</gene>
<evidence type="ECO:0000256" key="6">
    <source>
        <dbReference type="PIRSR" id="PIRSR614186-1"/>
    </source>
</evidence>
<evidence type="ECO:0000313" key="8">
    <source>
        <dbReference type="EMBL" id="PWN34758.1"/>
    </source>
</evidence>
<feature type="active site" description="Charge relay system" evidence="6">
    <location>
        <position position="233"/>
    </location>
</feature>
<dbReference type="SUPFAM" id="SSF53474">
    <property type="entry name" value="alpha/beta-Hydrolases"/>
    <property type="match status" value="1"/>
</dbReference>
<dbReference type="Gene3D" id="3.40.50.1820">
    <property type="entry name" value="alpha/beta hydrolase"/>
    <property type="match status" value="1"/>
</dbReference>
<dbReference type="PANTHER" id="PTHR10061">
    <property type="entry name" value="S-FORMYLGLUTATHIONE HYDROLASE"/>
    <property type="match status" value="1"/>
</dbReference>
<dbReference type="InParanoid" id="A0A316VCB0"/>
<evidence type="ECO:0000256" key="4">
    <source>
        <dbReference type="ARBA" id="ARBA00022487"/>
    </source>
</evidence>
<evidence type="ECO:0000256" key="2">
    <source>
        <dbReference type="ARBA" id="ARBA00012479"/>
    </source>
</evidence>
<evidence type="ECO:0000256" key="7">
    <source>
        <dbReference type="RuleBase" id="RU363068"/>
    </source>
</evidence>
<dbReference type="PANTHER" id="PTHR10061:SF0">
    <property type="entry name" value="S-FORMYLGLUTATHIONE HYDROLASE"/>
    <property type="match status" value="1"/>
</dbReference>
<organism evidence="8 9">
    <name type="scientific">Meira miltonrushii</name>
    <dbReference type="NCBI Taxonomy" id="1280837"/>
    <lineage>
        <taxon>Eukaryota</taxon>
        <taxon>Fungi</taxon>
        <taxon>Dikarya</taxon>
        <taxon>Basidiomycota</taxon>
        <taxon>Ustilaginomycotina</taxon>
        <taxon>Exobasidiomycetes</taxon>
        <taxon>Exobasidiales</taxon>
        <taxon>Brachybasidiaceae</taxon>
        <taxon>Meira</taxon>
    </lineage>
</organism>
<protein>
    <recommendedName>
        <fullName evidence="3 7">S-formylglutathione hydrolase</fullName>
        <ecNumber evidence="2 7">3.1.2.12</ecNumber>
    </recommendedName>
</protein>
<feature type="active site" description="Charge relay system" evidence="6">
    <location>
        <position position="153"/>
    </location>
</feature>
<reference evidence="8 9" key="1">
    <citation type="journal article" date="2018" name="Mol. Biol. Evol.">
        <title>Broad Genomic Sampling Reveals a Smut Pathogenic Ancestry of the Fungal Clade Ustilaginomycotina.</title>
        <authorList>
            <person name="Kijpornyongpan T."/>
            <person name="Mondo S.J."/>
            <person name="Barry K."/>
            <person name="Sandor L."/>
            <person name="Lee J."/>
            <person name="Lipzen A."/>
            <person name="Pangilinan J."/>
            <person name="LaButti K."/>
            <person name="Hainaut M."/>
            <person name="Henrissat B."/>
            <person name="Grigoriev I.V."/>
            <person name="Spatafora J.W."/>
            <person name="Aime M.C."/>
        </authorList>
    </citation>
    <scope>NUCLEOTIDE SEQUENCE [LARGE SCALE GENOMIC DNA]</scope>
    <source>
        <strain evidence="8 9">MCA 3882</strain>
    </source>
</reference>